<evidence type="ECO:0000256" key="7">
    <source>
        <dbReference type="ARBA" id="ARBA00023239"/>
    </source>
</evidence>
<evidence type="ECO:0000313" key="10">
    <source>
        <dbReference type="Proteomes" id="UP000029493"/>
    </source>
</evidence>
<dbReference type="PANTHER" id="PTHR13604:SF0">
    <property type="entry name" value="ABASIC SITE PROCESSING PROTEIN HMCES"/>
    <property type="match status" value="1"/>
</dbReference>
<evidence type="ECO:0000256" key="1">
    <source>
        <dbReference type="ARBA" id="ARBA00008136"/>
    </source>
</evidence>
<dbReference type="EMBL" id="CP009455">
    <property type="protein sequence ID" value="AIR90330.1"/>
    <property type="molecule type" value="Genomic_DNA"/>
</dbReference>
<protein>
    <recommendedName>
        <fullName evidence="8">Abasic site processing protein</fullName>
        <ecNumber evidence="8">3.4.-.-</ecNumber>
    </recommendedName>
</protein>
<keyword evidence="3" id="KW-0227">DNA damage</keyword>
<name>A0A089WLY6_9PSED</name>
<dbReference type="GO" id="GO:0106300">
    <property type="term" value="P:protein-DNA covalent cross-linking repair"/>
    <property type="evidence" value="ECO:0007669"/>
    <property type="project" value="InterPro"/>
</dbReference>
<keyword evidence="4 8" id="KW-0378">Hydrolase</keyword>
<dbReference type="Proteomes" id="UP000029493">
    <property type="component" value="Chromosome"/>
</dbReference>
<dbReference type="GO" id="GO:0003697">
    <property type="term" value="F:single-stranded DNA binding"/>
    <property type="evidence" value="ECO:0007669"/>
    <property type="project" value="InterPro"/>
</dbReference>
<evidence type="ECO:0000256" key="3">
    <source>
        <dbReference type="ARBA" id="ARBA00022763"/>
    </source>
</evidence>
<evidence type="ECO:0000256" key="6">
    <source>
        <dbReference type="ARBA" id="ARBA00023125"/>
    </source>
</evidence>
<organism evidence="9 10">
    <name type="scientific">Pseudomonas cremoricolorata</name>
    <dbReference type="NCBI Taxonomy" id="157783"/>
    <lineage>
        <taxon>Bacteria</taxon>
        <taxon>Pseudomonadati</taxon>
        <taxon>Pseudomonadota</taxon>
        <taxon>Gammaproteobacteria</taxon>
        <taxon>Pseudomonadales</taxon>
        <taxon>Pseudomonadaceae</taxon>
        <taxon>Pseudomonas</taxon>
    </lineage>
</organism>
<dbReference type="Gene3D" id="3.90.1680.10">
    <property type="entry name" value="SOS response associated peptidase-like"/>
    <property type="match status" value="1"/>
</dbReference>
<dbReference type="KEGG" id="psw:LK03_13965"/>
<dbReference type="STRING" id="157783.LK03_13965"/>
<gene>
    <name evidence="9" type="ORF">LK03_13965</name>
</gene>
<evidence type="ECO:0000313" key="9">
    <source>
        <dbReference type="EMBL" id="AIR90330.1"/>
    </source>
</evidence>
<dbReference type="GO" id="GO:0016829">
    <property type="term" value="F:lyase activity"/>
    <property type="evidence" value="ECO:0007669"/>
    <property type="project" value="UniProtKB-KW"/>
</dbReference>
<dbReference type="RefSeq" id="WP_038412931.1">
    <property type="nucleotide sequence ID" value="NZ_CP009455.1"/>
</dbReference>
<dbReference type="GO" id="GO:0008233">
    <property type="term" value="F:peptidase activity"/>
    <property type="evidence" value="ECO:0007669"/>
    <property type="project" value="UniProtKB-KW"/>
</dbReference>
<dbReference type="GO" id="GO:0006508">
    <property type="term" value="P:proteolysis"/>
    <property type="evidence" value="ECO:0007669"/>
    <property type="project" value="UniProtKB-KW"/>
</dbReference>
<comment type="similarity">
    <text evidence="1 8">Belongs to the SOS response-associated peptidase family.</text>
</comment>
<dbReference type="eggNOG" id="COG2135">
    <property type="taxonomic scope" value="Bacteria"/>
</dbReference>
<proteinExistence type="inferred from homology"/>
<dbReference type="EC" id="3.4.-.-" evidence="8"/>
<keyword evidence="7" id="KW-0456">Lyase</keyword>
<evidence type="ECO:0000256" key="5">
    <source>
        <dbReference type="ARBA" id="ARBA00023124"/>
    </source>
</evidence>
<dbReference type="InterPro" id="IPR036590">
    <property type="entry name" value="SRAP-like"/>
</dbReference>
<reference evidence="9 10" key="1">
    <citation type="submission" date="2014-09" db="EMBL/GenBank/DDBJ databases">
        <authorList>
            <person name="Chan K.-G."/>
        </authorList>
    </citation>
    <scope>NUCLEOTIDE SEQUENCE [LARGE SCALE GENOMIC DNA]</scope>
    <source>
        <strain evidence="9 10">ND07</strain>
    </source>
</reference>
<dbReference type="OrthoDB" id="6192129at2"/>
<dbReference type="SUPFAM" id="SSF143081">
    <property type="entry name" value="BB1717-like"/>
    <property type="match status" value="1"/>
</dbReference>
<dbReference type="Pfam" id="PF02586">
    <property type="entry name" value="SRAP"/>
    <property type="match status" value="1"/>
</dbReference>
<evidence type="ECO:0000256" key="2">
    <source>
        <dbReference type="ARBA" id="ARBA00022670"/>
    </source>
</evidence>
<keyword evidence="5" id="KW-0190">Covalent protein-DNA linkage</keyword>
<keyword evidence="2 8" id="KW-0645">Protease</keyword>
<keyword evidence="10" id="KW-1185">Reference proteome</keyword>
<dbReference type="AlphaFoldDB" id="A0A089WLY6"/>
<dbReference type="PANTHER" id="PTHR13604">
    <property type="entry name" value="DC12-RELATED"/>
    <property type="match status" value="1"/>
</dbReference>
<sequence>MCGRYSLYESMDFYLRQLALDLVVINGYDDAQINRYNVAPRSRVEVIRQVPGGLSVDRLRWGWAPAWTTGKGPLPINARAETVSSARFFQALWPHGRALAPANGWFEWVAGADGSARKQPYFIHGAEDEPLFFATLAEAPSSASDTERDGFVILTAAADQGLLDIHDRKPLVLGPALAREWLDPSTSAQRAEAIARDGCRAAADFRWHAVGAAVGNVRNEGETLIEPVVLA</sequence>
<dbReference type="InterPro" id="IPR003738">
    <property type="entry name" value="SRAP"/>
</dbReference>
<keyword evidence="6" id="KW-0238">DNA-binding</keyword>
<accession>A0A089WLY6</accession>
<evidence type="ECO:0000256" key="4">
    <source>
        <dbReference type="ARBA" id="ARBA00022801"/>
    </source>
</evidence>
<evidence type="ECO:0000256" key="8">
    <source>
        <dbReference type="RuleBase" id="RU364100"/>
    </source>
</evidence>